<dbReference type="GO" id="GO:0006103">
    <property type="term" value="P:2-oxoglutarate metabolic process"/>
    <property type="evidence" value="ECO:0007669"/>
    <property type="project" value="InterPro"/>
</dbReference>
<reference evidence="4" key="2">
    <citation type="submission" date="2022-06" db="UniProtKB">
        <authorList>
            <consortium name="EnsemblMetazoa"/>
        </authorList>
    </citation>
    <scope>IDENTIFICATION</scope>
</reference>
<evidence type="ECO:0000256" key="2">
    <source>
        <dbReference type="ARBA" id="ARBA00023128"/>
    </source>
</evidence>
<name>A0A8R1XPQ5_ONCVO</name>
<keyword evidence="2" id="KW-0496">Mitochondrion</keyword>
<dbReference type="OMA" id="LIEDWQL"/>
<dbReference type="EnsemblMetazoa" id="OVOC11746.1">
    <property type="protein sequence ID" value="OVOC11746.1"/>
    <property type="gene ID" value="WBGene00248555"/>
</dbReference>
<evidence type="ECO:0000256" key="1">
    <source>
        <dbReference type="ARBA" id="ARBA00004173"/>
    </source>
</evidence>
<dbReference type="AlphaFoldDB" id="A0A8R1XPQ5"/>
<sequence>MSIIVAERHFSVCRWLSKLYYSVLQRKSFKRLELENCAEKLGTTDQILVQRKLERSGSICFSNTSNRTMHLKNLEKKVNPHSLIIVNHLSNDISLSNHVRKPLIKFIGARLPLPHYDRSSLPPLVYESQSSTSQGLLSSSNVPSSAVQTKIKQGTLIEDLQLPVSLRRKLISEEECNVINSGGAYGLESTSKDNR</sequence>
<dbReference type="EMBL" id="CMVM020000007">
    <property type="status" value="NOT_ANNOTATED_CDS"/>
    <property type="molecule type" value="Genomic_DNA"/>
</dbReference>
<dbReference type="GO" id="GO:0005739">
    <property type="term" value="C:mitochondrion"/>
    <property type="evidence" value="ECO:0007669"/>
    <property type="project" value="UniProtKB-SubCell"/>
</dbReference>
<evidence type="ECO:0000313" key="5">
    <source>
        <dbReference type="Proteomes" id="UP000024404"/>
    </source>
</evidence>
<dbReference type="Proteomes" id="UP000024404">
    <property type="component" value="Unassembled WGS sequence"/>
</dbReference>
<dbReference type="Pfam" id="PF10937">
    <property type="entry name" value="Kgd4-YMR31"/>
    <property type="match status" value="1"/>
</dbReference>
<evidence type="ECO:0000313" key="4">
    <source>
        <dbReference type="EnsemblMetazoa" id="OVOC11746.1"/>
    </source>
</evidence>
<comment type="similarity">
    <text evidence="3">Belongs to the alpha-ketoglutarate dehydrogenase component 4 family.</text>
</comment>
<proteinExistence type="inferred from homology"/>
<organism evidence="4 5">
    <name type="scientific">Onchocerca volvulus</name>
    <dbReference type="NCBI Taxonomy" id="6282"/>
    <lineage>
        <taxon>Eukaryota</taxon>
        <taxon>Metazoa</taxon>
        <taxon>Ecdysozoa</taxon>
        <taxon>Nematoda</taxon>
        <taxon>Chromadorea</taxon>
        <taxon>Rhabditida</taxon>
        <taxon>Spirurina</taxon>
        <taxon>Spiruromorpha</taxon>
        <taxon>Filarioidea</taxon>
        <taxon>Onchocercidae</taxon>
        <taxon>Onchocerca</taxon>
    </lineage>
</organism>
<protein>
    <submittedName>
        <fullName evidence="4">Uncharacterized protein</fullName>
    </submittedName>
</protein>
<keyword evidence="5" id="KW-1185">Reference proteome</keyword>
<accession>A0A8R1XPQ5</accession>
<reference evidence="5" key="1">
    <citation type="submission" date="2013-10" db="EMBL/GenBank/DDBJ databases">
        <title>Genome sequencing of Onchocerca volvulus.</title>
        <authorList>
            <person name="Cotton J."/>
            <person name="Tsai J."/>
            <person name="Stanley E."/>
            <person name="Tracey A."/>
            <person name="Holroyd N."/>
            <person name="Lustigman S."/>
            <person name="Berriman M."/>
        </authorList>
    </citation>
    <scope>NUCLEOTIDE SEQUENCE</scope>
</reference>
<evidence type="ECO:0000256" key="3">
    <source>
        <dbReference type="ARBA" id="ARBA00043970"/>
    </source>
</evidence>
<comment type="subcellular location">
    <subcellularLocation>
        <location evidence="1">Mitochondrion</location>
    </subcellularLocation>
</comment>
<dbReference type="InterPro" id="IPR020373">
    <property type="entry name" value="Kgd4/YMR-31"/>
</dbReference>